<proteinExistence type="predicted"/>
<evidence type="ECO:0000313" key="1">
    <source>
        <dbReference type="EMBL" id="KHG00244.1"/>
    </source>
</evidence>
<evidence type="ECO:0000313" key="2">
    <source>
        <dbReference type="Proteomes" id="UP000032142"/>
    </source>
</evidence>
<name>A0A0B0MLB1_GOSAR</name>
<dbReference type="EMBL" id="JRRC01120819">
    <property type="protein sequence ID" value="KHG00244.1"/>
    <property type="molecule type" value="Genomic_DNA"/>
</dbReference>
<protein>
    <submittedName>
        <fullName evidence="1">Uncharacterized protein</fullName>
    </submittedName>
</protein>
<comment type="caution">
    <text evidence="1">The sequence shown here is derived from an EMBL/GenBank/DDBJ whole genome shotgun (WGS) entry which is preliminary data.</text>
</comment>
<dbReference type="Proteomes" id="UP000032142">
    <property type="component" value="Unassembled WGS sequence"/>
</dbReference>
<organism evidence="1 2">
    <name type="scientific">Gossypium arboreum</name>
    <name type="common">Tree cotton</name>
    <name type="synonym">Gossypium nanking</name>
    <dbReference type="NCBI Taxonomy" id="29729"/>
    <lineage>
        <taxon>Eukaryota</taxon>
        <taxon>Viridiplantae</taxon>
        <taxon>Streptophyta</taxon>
        <taxon>Embryophyta</taxon>
        <taxon>Tracheophyta</taxon>
        <taxon>Spermatophyta</taxon>
        <taxon>Magnoliopsida</taxon>
        <taxon>eudicotyledons</taxon>
        <taxon>Gunneridae</taxon>
        <taxon>Pentapetalae</taxon>
        <taxon>rosids</taxon>
        <taxon>malvids</taxon>
        <taxon>Malvales</taxon>
        <taxon>Malvaceae</taxon>
        <taxon>Malvoideae</taxon>
        <taxon>Gossypium</taxon>
    </lineage>
</organism>
<keyword evidence="2" id="KW-1185">Reference proteome</keyword>
<gene>
    <name evidence="1" type="ORF">F383_18568</name>
</gene>
<sequence>MVSQIWNGIIML</sequence>
<accession>A0A0B0MLB1</accession>
<reference evidence="2" key="1">
    <citation type="submission" date="2014-09" db="EMBL/GenBank/DDBJ databases">
        <authorList>
            <person name="Mudge J."/>
            <person name="Ramaraj T."/>
            <person name="Lindquist I.E."/>
            <person name="Bharti A.K."/>
            <person name="Sundararajan A."/>
            <person name="Cameron C.T."/>
            <person name="Woodward J.E."/>
            <person name="May G.D."/>
            <person name="Brubaker C."/>
            <person name="Broadhvest J."/>
            <person name="Wilkins T.A."/>
        </authorList>
    </citation>
    <scope>NUCLEOTIDE SEQUENCE</scope>
    <source>
        <strain evidence="2">cv. AKA8401</strain>
    </source>
</reference>